<feature type="transmembrane region" description="Helical" evidence="1">
    <location>
        <begin position="7"/>
        <end position="25"/>
    </location>
</feature>
<reference evidence="3" key="1">
    <citation type="journal article" date="2010" name="PLoS Negl. Trop. Dis.">
        <title>The genome sequence of Trypanosoma brucei gambiense, causative agent of chronic human african trypanosomiasis.</title>
        <authorList>
            <person name="Jackson A.P."/>
            <person name="Sanders M."/>
            <person name="Berry A."/>
            <person name="McQuillan J."/>
            <person name="Aslett M.A."/>
            <person name="Quail M.A."/>
            <person name="Chukualim B."/>
            <person name="Capewell P."/>
            <person name="MacLeod A."/>
            <person name="Melville S.E."/>
            <person name="Gibson W."/>
            <person name="Barry J.D."/>
            <person name="Berriman M."/>
            <person name="Hertz-Fowler C."/>
        </authorList>
    </citation>
    <scope>NUCLEOTIDE SEQUENCE [LARGE SCALE GENOMIC DNA]</scope>
    <source>
        <strain evidence="3">MHOM/CI/86/DAL972</strain>
    </source>
</reference>
<dbReference type="EMBL" id="FN554973">
    <property type="protein sequence ID" value="CBH15239.1"/>
    <property type="molecule type" value="Genomic_DNA"/>
</dbReference>
<sequence length="109" mass="12826">MGRRSRFFHFLIVSADYYIFFLLILKHSPSAFLLTDWLETRREKSVNLLCSNIFPCSFSFTVLRLMCSLHPSNSLNPCVLCARLLRVPLNCFFYICLCDPFPLDGYRWS</sequence>
<dbReference type="RefSeq" id="XP_011777504.1">
    <property type="nucleotide sequence ID" value="XM_011779202.1"/>
</dbReference>
<keyword evidence="1" id="KW-1133">Transmembrane helix</keyword>
<proteinExistence type="predicted"/>
<dbReference type="GeneID" id="23865388"/>
<protein>
    <submittedName>
        <fullName evidence="2">Uncharacterized protein</fullName>
    </submittedName>
</protein>
<dbReference type="KEGG" id="tbg:TbgDal_X3240"/>
<evidence type="ECO:0000313" key="2">
    <source>
        <dbReference type="EMBL" id="CBH15239.1"/>
    </source>
</evidence>
<dbReference type="Proteomes" id="UP000002316">
    <property type="component" value="Chromosome 10"/>
</dbReference>
<keyword evidence="1" id="KW-0812">Transmembrane</keyword>
<name>D0A1U6_TRYB9</name>
<dbReference type="AlphaFoldDB" id="D0A1U6"/>
<keyword evidence="1" id="KW-0472">Membrane</keyword>
<gene>
    <name evidence="2" type="ORF">TbgDal_X3240</name>
</gene>
<evidence type="ECO:0000256" key="1">
    <source>
        <dbReference type="SAM" id="Phobius"/>
    </source>
</evidence>
<evidence type="ECO:0000313" key="3">
    <source>
        <dbReference type="Proteomes" id="UP000002316"/>
    </source>
</evidence>
<organism evidence="2 3">
    <name type="scientific">Trypanosoma brucei gambiense (strain MHOM/CI/86/DAL972)</name>
    <dbReference type="NCBI Taxonomy" id="679716"/>
    <lineage>
        <taxon>Eukaryota</taxon>
        <taxon>Discoba</taxon>
        <taxon>Euglenozoa</taxon>
        <taxon>Kinetoplastea</taxon>
        <taxon>Metakinetoplastina</taxon>
        <taxon>Trypanosomatida</taxon>
        <taxon>Trypanosomatidae</taxon>
        <taxon>Trypanosoma</taxon>
    </lineage>
</organism>
<accession>D0A1U6</accession>